<feature type="binding site" evidence="6">
    <location>
        <position position="418"/>
    </location>
    <ligand>
        <name>Fe cation</name>
        <dbReference type="ChEBI" id="CHEBI:24875"/>
    </ligand>
</feature>
<keyword evidence="5" id="KW-0560">Oxidoreductase</keyword>
<evidence type="ECO:0000256" key="4">
    <source>
        <dbReference type="ARBA" id="ARBA00022723"/>
    </source>
</evidence>
<gene>
    <name evidence="7" type="ORF">DSCA_35400</name>
</gene>
<feature type="binding site" evidence="6">
    <location>
        <position position="67"/>
    </location>
    <ligand>
        <name>Fe cation</name>
        <dbReference type="ChEBI" id="CHEBI:24875"/>
    </ligand>
</feature>
<dbReference type="KEGG" id="dalk:DSCA_35400"/>
<sequence>MSTTRTIEVRQLARVEGDGGFSIRVRDGRVRDVKMNIFEPPRLFEAFVRGRHYAEVPDLTARICGICPLAHMLGASQAMEAGLGIPVSPAVRALRELVFLGEWIASHSLHIHLLHAPDFFGCDDVLALSRDHPEAVRRGIRLKQVGNDIVRRLGGREVHPVNLRIGGFYKMPSMSDIDALRQDLEWAREAARETVQWTADLTFPDFEQDYLFLALHDPEDYAVLSGRLLASTGEKMAIGDFETFMREEQVGHATALHGLSRQHGAYLVGPLARFNLNFSQLSPGARKAAESVGLTPPCGNPFKGIIIRSVEIMHACERALLLMDQYRRADPPGAETAPFSTTGCGCVEAPRGVCWHRYRLDERGNVADARIVPPTSQNLRSMEADLHAFADRHQDLKPDRLAWQCEQLVRSYDPCISCSSHRINLQTTRGT</sequence>
<name>A0A5K7YMX1_9BACT</name>
<keyword evidence="8" id="KW-1185">Reference proteome</keyword>
<dbReference type="AlphaFoldDB" id="A0A5K7YMX1"/>
<protein>
    <submittedName>
        <fullName evidence="7">Ni/Fe hydrogenase subunit alpha</fullName>
    </submittedName>
</protein>
<feature type="binding site" evidence="6">
    <location>
        <position position="421"/>
    </location>
    <ligand>
        <name>Mg(2+)</name>
        <dbReference type="ChEBI" id="CHEBI:18420"/>
    </ligand>
</feature>
<comment type="cofactor">
    <cofactor evidence="6">
        <name>Fe cation</name>
        <dbReference type="ChEBI" id="CHEBI:24875"/>
    </cofactor>
</comment>
<dbReference type="RefSeq" id="WP_155317629.1">
    <property type="nucleotide sequence ID" value="NZ_AP021874.1"/>
</dbReference>
<feature type="binding site" evidence="6">
    <location>
        <position position="64"/>
    </location>
    <ligand>
        <name>Ni(2+)</name>
        <dbReference type="ChEBI" id="CHEBI:49786"/>
    </ligand>
</feature>
<dbReference type="PANTHER" id="PTHR43600">
    <property type="entry name" value="COENZYME F420 HYDROGENASE, SUBUNIT ALPHA"/>
    <property type="match status" value="1"/>
</dbReference>
<comment type="similarity">
    <text evidence="2">Belongs to the [NiFe]/[NiFeSe] hydrogenase large subunit family.</text>
</comment>
<evidence type="ECO:0000256" key="6">
    <source>
        <dbReference type="PIRSR" id="PIRSR601501-1"/>
    </source>
</evidence>
<dbReference type="OrthoDB" id="9761717at2"/>
<comment type="cofactor">
    <cofactor evidence="1 6">
        <name>Ni(2+)</name>
        <dbReference type="ChEBI" id="CHEBI:49786"/>
    </cofactor>
</comment>
<organism evidence="7 8">
    <name type="scientific">Desulfosarcina alkanivorans</name>
    <dbReference type="NCBI Taxonomy" id="571177"/>
    <lineage>
        <taxon>Bacteria</taxon>
        <taxon>Pseudomonadati</taxon>
        <taxon>Thermodesulfobacteriota</taxon>
        <taxon>Desulfobacteria</taxon>
        <taxon>Desulfobacterales</taxon>
        <taxon>Desulfosarcinaceae</taxon>
        <taxon>Desulfosarcina</taxon>
    </lineage>
</organism>
<dbReference type="InterPro" id="IPR018194">
    <property type="entry name" value="Ni-dep_hyd_lsu_Ni_BS"/>
</dbReference>
<feature type="binding site" evidence="6">
    <location>
        <position position="371"/>
    </location>
    <ligand>
        <name>Mg(2+)</name>
        <dbReference type="ChEBI" id="CHEBI:18420"/>
    </ligand>
</feature>
<evidence type="ECO:0000256" key="5">
    <source>
        <dbReference type="ARBA" id="ARBA00023002"/>
    </source>
</evidence>
<evidence type="ECO:0000313" key="7">
    <source>
        <dbReference type="EMBL" id="BBO69610.1"/>
    </source>
</evidence>
<keyword evidence="4 6" id="KW-0479">Metal-binding</keyword>
<dbReference type="PROSITE" id="PS00508">
    <property type="entry name" value="NI_HGENASE_L_2"/>
    <property type="match status" value="1"/>
</dbReference>
<keyword evidence="6" id="KW-0408">Iron</keyword>
<dbReference type="Pfam" id="PF00374">
    <property type="entry name" value="NiFeSe_Hases"/>
    <property type="match status" value="1"/>
</dbReference>
<feature type="binding site" evidence="6">
    <location>
        <position position="67"/>
    </location>
    <ligand>
        <name>Ni(2+)</name>
        <dbReference type="ChEBI" id="CHEBI:49786"/>
    </ligand>
</feature>
<feature type="binding site" evidence="6">
    <location>
        <position position="45"/>
    </location>
    <ligand>
        <name>Mg(2+)</name>
        <dbReference type="ChEBI" id="CHEBI:18420"/>
    </ligand>
</feature>
<evidence type="ECO:0000313" key="8">
    <source>
        <dbReference type="Proteomes" id="UP000427906"/>
    </source>
</evidence>
<evidence type="ECO:0000256" key="2">
    <source>
        <dbReference type="ARBA" id="ARBA00009292"/>
    </source>
</evidence>
<dbReference type="GO" id="GO:0016151">
    <property type="term" value="F:nickel cation binding"/>
    <property type="evidence" value="ECO:0007669"/>
    <property type="project" value="InterPro"/>
</dbReference>
<dbReference type="GO" id="GO:0008901">
    <property type="term" value="F:ferredoxin hydrogenase activity"/>
    <property type="evidence" value="ECO:0007669"/>
    <property type="project" value="InterPro"/>
</dbReference>
<evidence type="ECO:0000256" key="3">
    <source>
        <dbReference type="ARBA" id="ARBA00022596"/>
    </source>
</evidence>
<dbReference type="EMBL" id="AP021874">
    <property type="protein sequence ID" value="BBO69610.1"/>
    <property type="molecule type" value="Genomic_DNA"/>
</dbReference>
<dbReference type="SUPFAM" id="SSF56762">
    <property type="entry name" value="HydB/Nqo4-like"/>
    <property type="match status" value="1"/>
</dbReference>
<dbReference type="PANTHER" id="PTHR43600:SF2">
    <property type="entry name" value="F420-NON-REDUCING HYDROGENASE VHU SUBUNIT A"/>
    <property type="match status" value="1"/>
</dbReference>
<reference evidence="7 8" key="1">
    <citation type="submission" date="2019-11" db="EMBL/GenBank/DDBJ databases">
        <title>Comparative genomics of hydrocarbon-degrading Desulfosarcina strains.</title>
        <authorList>
            <person name="Watanabe M."/>
            <person name="Kojima H."/>
            <person name="Fukui M."/>
        </authorList>
    </citation>
    <scope>NUCLEOTIDE SEQUENCE [LARGE SCALE GENOMIC DNA]</scope>
    <source>
        <strain evidence="7 8">PL12</strain>
    </source>
</reference>
<keyword evidence="3 6" id="KW-0533">Nickel</keyword>
<evidence type="ECO:0000256" key="1">
    <source>
        <dbReference type="ARBA" id="ARBA00001967"/>
    </source>
</evidence>
<dbReference type="InterPro" id="IPR029014">
    <property type="entry name" value="NiFe-Hase_large"/>
</dbReference>
<dbReference type="Proteomes" id="UP000427906">
    <property type="component" value="Chromosome"/>
</dbReference>
<proteinExistence type="inferred from homology"/>
<dbReference type="Gene3D" id="1.10.645.10">
    <property type="entry name" value="Cytochrome-c3 Hydrogenase, chain B"/>
    <property type="match status" value="1"/>
</dbReference>
<keyword evidence="6" id="KW-0460">Magnesium</keyword>
<feature type="binding site" evidence="6">
    <location>
        <position position="415"/>
    </location>
    <ligand>
        <name>Ni(2+)</name>
        <dbReference type="ChEBI" id="CHEBI:49786"/>
    </ligand>
</feature>
<accession>A0A5K7YMX1</accession>
<dbReference type="InterPro" id="IPR001501">
    <property type="entry name" value="Ni-dep_hyd_lsu"/>
</dbReference>